<accession>A0A831RLQ9</accession>
<dbReference type="SUPFAM" id="SSF109604">
    <property type="entry name" value="HD-domain/PDEase-like"/>
    <property type="match status" value="1"/>
</dbReference>
<dbReference type="Gene3D" id="1.10.3210.10">
    <property type="entry name" value="Hypothetical protein af1432"/>
    <property type="match status" value="1"/>
</dbReference>
<gene>
    <name evidence="2" type="ORF">ENI96_02140</name>
</gene>
<dbReference type="AlphaFoldDB" id="A0A831RLQ9"/>
<dbReference type="GO" id="GO:0008081">
    <property type="term" value="F:phosphoric diester hydrolase activity"/>
    <property type="evidence" value="ECO:0007669"/>
    <property type="project" value="UniProtKB-ARBA"/>
</dbReference>
<dbReference type="InterPro" id="IPR037522">
    <property type="entry name" value="HD_GYP_dom"/>
</dbReference>
<reference evidence="2" key="1">
    <citation type="journal article" date="2020" name="mSystems">
        <title>Genome- and Community-Level Interaction Insights into Carbon Utilization and Element Cycling Functions of Hydrothermarchaeota in Hydrothermal Sediment.</title>
        <authorList>
            <person name="Zhou Z."/>
            <person name="Liu Y."/>
            <person name="Xu W."/>
            <person name="Pan J."/>
            <person name="Luo Z.H."/>
            <person name="Li M."/>
        </authorList>
    </citation>
    <scope>NUCLEOTIDE SEQUENCE [LARGE SCALE GENOMIC DNA]</scope>
    <source>
        <strain evidence="2">HyVt-443</strain>
    </source>
</reference>
<name>A0A831RLQ9_9GAMM</name>
<dbReference type="Pfam" id="PF13487">
    <property type="entry name" value="HD_5"/>
    <property type="match status" value="1"/>
</dbReference>
<organism evidence="2">
    <name type="scientific">Sedimenticola thiotaurini</name>
    <dbReference type="NCBI Taxonomy" id="1543721"/>
    <lineage>
        <taxon>Bacteria</taxon>
        <taxon>Pseudomonadati</taxon>
        <taxon>Pseudomonadota</taxon>
        <taxon>Gammaproteobacteria</taxon>
        <taxon>Chromatiales</taxon>
        <taxon>Sedimenticolaceae</taxon>
        <taxon>Sedimenticola</taxon>
    </lineage>
</organism>
<dbReference type="InterPro" id="IPR052020">
    <property type="entry name" value="Cyclic_di-GMP/3'3'-cGAMP_PDE"/>
</dbReference>
<evidence type="ECO:0000259" key="1">
    <source>
        <dbReference type="PROSITE" id="PS51832"/>
    </source>
</evidence>
<dbReference type="InterPro" id="IPR003607">
    <property type="entry name" value="HD/PDEase_dom"/>
</dbReference>
<comment type="caution">
    <text evidence="2">The sequence shown here is derived from an EMBL/GenBank/DDBJ whole genome shotgun (WGS) entry which is preliminary data.</text>
</comment>
<dbReference type="EMBL" id="DRKP01000023">
    <property type="protein sequence ID" value="HEB95216.1"/>
    <property type="molecule type" value="Genomic_DNA"/>
</dbReference>
<dbReference type="PANTHER" id="PTHR45228:SF5">
    <property type="entry name" value="CYCLIC DI-GMP PHOSPHODIESTERASE VC_1348-RELATED"/>
    <property type="match status" value="1"/>
</dbReference>
<proteinExistence type="predicted"/>
<dbReference type="CDD" id="cd00077">
    <property type="entry name" value="HDc"/>
    <property type="match status" value="1"/>
</dbReference>
<dbReference type="SMART" id="SM00471">
    <property type="entry name" value="HDc"/>
    <property type="match status" value="1"/>
</dbReference>
<evidence type="ECO:0000313" key="2">
    <source>
        <dbReference type="EMBL" id="HEB95216.1"/>
    </source>
</evidence>
<protein>
    <submittedName>
        <fullName evidence="2">HD domain-containing protein</fullName>
    </submittedName>
</protein>
<dbReference type="PROSITE" id="PS51832">
    <property type="entry name" value="HD_GYP"/>
    <property type="match status" value="1"/>
</dbReference>
<dbReference type="PANTHER" id="PTHR45228">
    <property type="entry name" value="CYCLIC DI-GMP PHOSPHODIESTERASE TM_0186-RELATED"/>
    <property type="match status" value="1"/>
</dbReference>
<dbReference type="Proteomes" id="UP000886251">
    <property type="component" value="Unassembled WGS sequence"/>
</dbReference>
<feature type="domain" description="HD-GYP" evidence="1">
    <location>
        <begin position="24"/>
        <end position="234"/>
    </location>
</feature>
<sequence length="242" mass="27098">MVQESIRTAEIDAGTPAGEQLATLRHDLEAAIHGMVSLAEHREAGGGGHIRRIGEYAMLLARALSGRPPYDHWLTPRRIELLRLAAPLHDIGKMAIPDRILLKGGPLNRTEWEEMKRHTQYGRDALQRAEAAFGGSDFLEVARIIAYTHHERWDGRGYPEGLVAEEIPVPGQIMALADVYDALISVRVYRSAVSHREAVDRIRRERGAHFAPAVVDAFLEQEAAFQEVVQRFGDDGQDQMKR</sequence>